<dbReference type="Proteomes" id="UP001152622">
    <property type="component" value="Chromosome 20"/>
</dbReference>
<sequence>MLRRSQTQKLCPGNGMSRHVFNIKIINKSHNLCEMSEECVTPDPRPPAAPEQSHTPSRPWHSEPRASAAFRHLSSVTLRRPHVTFDPCRLQSERDALLECGLAGQRLSCKPLRPKPPTCQRAPNGGAERLPAAPPSRSSPPPPIARDPCNLNP</sequence>
<feature type="compositionally biased region" description="Pro residues" evidence="1">
    <location>
        <begin position="132"/>
        <end position="145"/>
    </location>
</feature>
<dbReference type="EMBL" id="JAINUF010000020">
    <property type="protein sequence ID" value="KAJ8336306.1"/>
    <property type="molecule type" value="Genomic_DNA"/>
</dbReference>
<protein>
    <submittedName>
        <fullName evidence="2">Uncharacterized protein</fullName>
    </submittedName>
</protein>
<evidence type="ECO:0000313" key="3">
    <source>
        <dbReference type="Proteomes" id="UP001152622"/>
    </source>
</evidence>
<evidence type="ECO:0000256" key="1">
    <source>
        <dbReference type="SAM" id="MobiDB-lite"/>
    </source>
</evidence>
<feature type="region of interest" description="Disordered" evidence="1">
    <location>
        <begin position="107"/>
        <end position="153"/>
    </location>
</feature>
<dbReference type="AlphaFoldDB" id="A0A9Q1ECN1"/>
<organism evidence="2 3">
    <name type="scientific">Synaphobranchus kaupii</name>
    <name type="common">Kaup's arrowtooth eel</name>
    <dbReference type="NCBI Taxonomy" id="118154"/>
    <lineage>
        <taxon>Eukaryota</taxon>
        <taxon>Metazoa</taxon>
        <taxon>Chordata</taxon>
        <taxon>Craniata</taxon>
        <taxon>Vertebrata</taxon>
        <taxon>Euteleostomi</taxon>
        <taxon>Actinopterygii</taxon>
        <taxon>Neopterygii</taxon>
        <taxon>Teleostei</taxon>
        <taxon>Anguilliformes</taxon>
        <taxon>Synaphobranchidae</taxon>
        <taxon>Synaphobranchus</taxon>
    </lineage>
</organism>
<keyword evidence="3" id="KW-1185">Reference proteome</keyword>
<reference evidence="2" key="1">
    <citation type="journal article" date="2023" name="Science">
        <title>Genome structures resolve the early diversification of teleost fishes.</title>
        <authorList>
            <person name="Parey E."/>
            <person name="Louis A."/>
            <person name="Montfort J."/>
            <person name="Bouchez O."/>
            <person name="Roques C."/>
            <person name="Iampietro C."/>
            <person name="Lluch J."/>
            <person name="Castinel A."/>
            <person name="Donnadieu C."/>
            <person name="Desvignes T."/>
            <person name="Floi Bucao C."/>
            <person name="Jouanno E."/>
            <person name="Wen M."/>
            <person name="Mejri S."/>
            <person name="Dirks R."/>
            <person name="Jansen H."/>
            <person name="Henkel C."/>
            <person name="Chen W.J."/>
            <person name="Zahm M."/>
            <person name="Cabau C."/>
            <person name="Klopp C."/>
            <person name="Thompson A.W."/>
            <person name="Robinson-Rechavi M."/>
            <person name="Braasch I."/>
            <person name="Lecointre G."/>
            <person name="Bobe J."/>
            <person name="Postlethwait J.H."/>
            <person name="Berthelot C."/>
            <person name="Roest Crollius H."/>
            <person name="Guiguen Y."/>
        </authorList>
    </citation>
    <scope>NUCLEOTIDE SEQUENCE</scope>
    <source>
        <strain evidence="2">WJC10195</strain>
    </source>
</reference>
<evidence type="ECO:0000313" key="2">
    <source>
        <dbReference type="EMBL" id="KAJ8336306.1"/>
    </source>
</evidence>
<name>A0A9Q1ECN1_SYNKA</name>
<accession>A0A9Q1ECN1</accession>
<feature type="region of interest" description="Disordered" evidence="1">
    <location>
        <begin position="37"/>
        <end position="66"/>
    </location>
</feature>
<proteinExistence type="predicted"/>
<gene>
    <name evidence="2" type="ORF">SKAU_G00396490</name>
</gene>
<comment type="caution">
    <text evidence="2">The sequence shown here is derived from an EMBL/GenBank/DDBJ whole genome shotgun (WGS) entry which is preliminary data.</text>
</comment>